<accession>A0A556QJM8</accession>
<proteinExistence type="predicted"/>
<comment type="caution">
    <text evidence="5">The sequence shown here is derived from an EMBL/GenBank/DDBJ whole genome shotgun (WGS) entry which is preliminary data.</text>
</comment>
<dbReference type="PRINTS" id="PR00778">
    <property type="entry name" value="HTHARSR"/>
</dbReference>
<dbReference type="SUPFAM" id="SSF46785">
    <property type="entry name" value="Winged helix' DNA-binding domain"/>
    <property type="match status" value="1"/>
</dbReference>
<dbReference type="InterPro" id="IPR051081">
    <property type="entry name" value="HTH_MetalResp_TranReg"/>
</dbReference>
<dbReference type="PROSITE" id="PS50987">
    <property type="entry name" value="HTH_ARSR_2"/>
    <property type="match status" value="1"/>
</dbReference>
<organism evidence="5 6">
    <name type="scientific">Rariglobus hedericola</name>
    <dbReference type="NCBI Taxonomy" id="2597822"/>
    <lineage>
        <taxon>Bacteria</taxon>
        <taxon>Pseudomonadati</taxon>
        <taxon>Verrucomicrobiota</taxon>
        <taxon>Opitutia</taxon>
        <taxon>Opitutales</taxon>
        <taxon>Opitutaceae</taxon>
        <taxon>Rariglobus</taxon>
    </lineage>
</organism>
<dbReference type="Pfam" id="PF01022">
    <property type="entry name" value="HTH_5"/>
    <property type="match status" value="1"/>
</dbReference>
<dbReference type="SMART" id="SM00418">
    <property type="entry name" value="HTH_ARSR"/>
    <property type="match status" value="1"/>
</dbReference>
<evidence type="ECO:0000256" key="3">
    <source>
        <dbReference type="ARBA" id="ARBA00023163"/>
    </source>
</evidence>
<dbReference type="RefSeq" id="WP_144230674.1">
    <property type="nucleotide sequence ID" value="NZ_CBCRVV010000017.1"/>
</dbReference>
<protein>
    <submittedName>
        <fullName evidence="5">Helix-turn-helix transcriptional regulator</fullName>
    </submittedName>
</protein>
<dbReference type="GO" id="GO:0003700">
    <property type="term" value="F:DNA-binding transcription factor activity"/>
    <property type="evidence" value="ECO:0007669"/>
    <property type="project" value="InterPro"/>
</dbReference>
<evidence type="ECO:0000313" key="6">
    <source>
        <dbReference type="Proteomes" id="UP000315648"/>
    </source>
</evidence>
<gene>
    <name evidence="5" type="ORF">FPL22_12090</name>
</gene>
<evidence type="ECO:0000313" key="5">
    <source>
        <dbReference type="EMBL" id="TSJ76853.1"/>
    </source>
</evidence>
<keyword evidence="1" id="KW-0805">Transcription regulation</keyword>
<dbReference type="EMBL" id="VMBG01000002">
    <property type="protein sequence ID" value="TSJ76853.1"/>
    <property type="molecule type" value="Genomic_DNA"/>
</dbReference>
<dbReference type="GO" id="GO:0003677">
    <property type="term" value="F:DNA binding"/>
    <property type="evidence" value="ECO:0007669"/>
    <property type="project" value="UniProtKB-KW"/>
</dbReference>
<dbReference type="InterPro" id="IPR036388">
    <property type="entry name" value="WH-like_DNA-bd_sf"/>
</dbReference>
<dbReference type="CDD" id="cd00090">
    <property type="entry name" value="HTH_ARSR"/>
    <property type="match status" value="1"/>
</dbReference>
<feature type="domain" description="HTH arsR-type" evidence="4">
    <location>
        <begin position="1"/>
        <end position="89"/>
    </location>
</feature>
<evidence type="ECO:0000259" key="4">
    <source>
        <dbReference type="PROSITE" id="PS50987"/>
    </source>
</evidence>
<sequence length="129" mass="14191">MKLVQIYQCLCDETRLRLLHLLLQGPLCVCHFQGLLGEPQVKISKHLGYLKTRGLVTAKRSGNWMIYALPAEKTRSVELKANLACLQDCAAENAVFKRDLARLKKLDLECAPAAVAEACGTGKGKTCCC</sequence>
<keyword evidence="6" id="KW-1185">Reference proteome</keyword>
<dbReference type="OrthoDB" id="9798835at2"/>
<evidence type="ECO:0000256" key="2">
    <source>
        <dbReference type="ARBA" id="ARBA00023125"/>
    </source>
</evidence>
<keyword evidence="3" id="KW-0804">Transcription</keyword>
<keyword evidence="2" id="KW-0238">DNA-binding</keyword>
<dbReference type="InterPro" id="IPR011991">
    <property type="entry name" value="ArsR-like_HTH"/>
</dbReference>
<dbReference type="InterPro" id="IPR036390">
    <property type="entry name" value="WH_DNA-bd_sf"/>
</dbReference>
<dbReference type="PANTHER" id="PTHR33154">
    <property type="entry name" value="TRANSCRIPTIONAL REGULATOR, ARSR FAMILY"/>
    <property type="match status" value="1"/>
</dbReference>
<dbReference type="InterPro" id="IPR001845">
    <property type="entry name" value="HTH_ArsR_DNA-bd_dom"/>
</dbReference>
<evidence type="ECO:0000256" key="1">
    <source>
        <dbReference type="ARBA" id="ARBA00023015"/>
    </source>
</evidence>
<name>A0A556QJM8_9BACT</name>
<dbReference type="PANTHER" id="PTHR33154:SF18">
    <property type="entry name" value="ARSENICAL RESISTANCE OPERON REPRESSOR"/>
    <property type="match status" value="1"/>
</dbReference>
<dbReference type="NCBIfam" id="NF033788">
    <property type="entry name" value="HTH_metalloreg"/>
    <property type="match status" value="1"/>
</dbReference>
<dbReference type="Proteomes" id="UP000315648">
    <property type="component" value="Unassembled WGS sequence"/>
</dbReference>
<dbReference type="Gene3D" id="1.10.10.10">
    <property type="entry name" value="Winged helix-like DNA-binding domain superfamily/Winged helix DNA-binding domain"/>
    <property type="match status" value="1"/>
</dbReference>
<dbReference type="AlphaFoldDB" id="A0A556QJM8"/>
<reference evidence="5 6" key="1">
    <citation type="submission" date="2019-07" db="EMBL/GenBank/DDBJ databases">
        <title>Description of 53C-WASEF.</title>
        <authorList>
            <person name="Pitt A."/>
            <person name="Hahn M.W."/>
        </authorList>
    </citation>
    <scope>NUCLEOTIDE SEQUENCE [LARGE SCALE GENOMIC DNA]</scope>
    <source>
        <strain evidence="5 6">53C-WASEF</strain>
    </source>
</reference>